<dbReference type="Pfam" id="PF24181">
    <property type="entry name" value="TPR_TTI1_C"/>
    <property type="match status" value="1"/>
</dbReference>
<gene>
    <name evidence="4" type="ORF">NLJ89_g1354</name>
</gene>
<feature type="region of interest" description="Disordered" evidence="1">
    <location>
        <begin position="792"/>
        <end position="835"/>
    </location>
</feature>
<dbReference type="OrthoDB" id="49511at2759"/>
<proteinExistence type="predicted"/>
<feature type="domain" description="TTI1 C-terminal TPR" evidence="3">
    <location>
        <begin position="740"/>
        <end position="1030"/>
    </location>
</feature>
<feature type="domain" description="TTI1 N-terminal TPR" evidence="2">
    <location>
        <begin position="8"/>
        <end position="308"/>
    </location>
</feature>
<keyword evidence="5" id="KW-1185">Reference proteome</keyword>
<dbReference type="InterPro" id="IPR011989">
    <property type="entry name" value="ARM-like"/>
</dbReference>
<organism evidence="4 5">
    <name type="scientific">Agrocybe chaxingu</name>
    <dbReference type="NCBI Taxonomy" id="84603"/>
    <lineage>
        <taxon>Eukaryota</taxon>
        <taxon>Fungi</taxon>
        <taxon>Dikarya</taxon>
        <taxon>Basidiomycota</taxon>
        <taxon>Agaricomycotina</taxon>
        <taxon>Agaricomycetes</taxon>
        <taxon>Agaricomycetidae</taxon>
        <taxon>Agaricales</taxon>
        <taxon>Agaricineae</taxon>
        <taxon>Strophariaceae</taxon>
        <taxon>Agrocybe</taxon>
    </lineage>
</organism>
<sequence length="1066" mass="117516">MLQRNSSTEISDQILEKILLALRSLVEGWWWSCEINVWEQILRLCGAILGGIGGNMKGKGKTRDDETKEAAASCLHTLLRPRTSEEAIKWSLDSNEAQNRLCEFQERTRKTPGSVPIIGQTLESALDCATSRHLPLQRISLEVIGLLIDLYFPDQLIPSVLPGVASTMTKICLGTHQGKGWANGEIVSRGLHGMQVTIVKAIGDEVCIKHGALRPLRDLDDLMKVDDTIENAEPYNEPSYSTRRTESWLRGTATQLHIAINTLTPLLSHPTPSALISLCTFSATLIRSTPLTLPHTQPLLLSFLLSLSLSDYPSVSSNARQSLINLLDKPSDAKISLQQTLMQQLGNNLSALPRLLLTQAESRVSHVAGLVEAICHLASDHGLHSPLSTVAKGVGKLLGPTGGIEKWGLGLLTVLEIVEPQVIIMQTSAAQLTLEGNPENPQLASFPELVFKNISSRETRDALKNMFHALGAAGGDSALFAAEWFLRLGCSGTSSTSVAALWCTCRLLEGIAKVSLHQEDTGSVPVVRPSKRLEKQMRTFARAASEIWDQSAPVTMANNDTDNGISDDSLLVQHQTGLVPLHETLKITHPTRPKVTIKISQPAVHRALCLQLIGITAGVMQDRFNSLFIHTLYPILHALVSPLPFLASTALATLNFVTISTSYASPGNLLLSNFDYILDSVSRRLTQRWLDIDATKVLGIMVRLVGADIVENAGDVVEECFDRLDEFHGYVAVVDGLIEVITEVIKVVEREARANPAPKLDAFATPSTSVTKANLDDFFIFLPQQLNDSLLESDKTDYGPAPREPWGKKHQTEDEIDDSSDAAKTGPVSSDEPPLTPVQVLTKQMVTRSIYFLTHDSPVIRARILTLLTLAVPVLAESSLLPSIHSAWPFILNRLDDTETFVISAATGLIEALSRDVGHFMFRRIWDDVWPRFRSMLRTLEQGESASALTRRDKTKVGTDSAYTHTHRLYRSLIKTMTMALKGVHVHEVSFWEVIVSFRRFLSHHAHEELQHCALHLYEQATKNNPDAVWLLLASTVEEIDPVMSFLQNESWDLGRNASTLLNVVE</sequence>
<dbReference type="AlphaFoldDB" id="A0A9W8N059"/>
<dbReference type="Pfam" id="PF21547">
    <property type="entry name" value="TTI1"/>
    <property type="match status" value="1"/>
</dbReference>
<dbReference type="InterPro" id="IPR016024">
    <property type="entry name" value="ARM-type_fold"/>
</dbReference>
<dbReference type="Proteomes" id="UP001148786">
    <property type="component" value="Unassembled WGS sequence"/>
</dbReference>
<dbReference type="PANTHER" id="PTHR18460:SF3">
    <property type="entry name" value="TELO2-INTERACTING PROTEIN 1 HOMOLOG"/>
    <property type="match status" value="1"/>
</dbReference>
<evidence type="ECO:0008006" key="6">
    <source>
        <dbReference type="Google" id="ProtNLM"/>
    </source>
</evidence>
<evidence type="ECO:0000259" key="2">
    <source>
        <dbReference type="Pfam" id="PF24173"/>
    </source>
</evidence>
<reference evidence="4" key="1">
    <citation type="submission" date="2022-07" db="EMBL/GenBank/DDBJ databases">
        <title>Genome Sequence of Agrocybe chaxingu.</title>
        <authorList>
            <person name="Buettner E."/>
        </authorList>
    </citation>
    <scope>NUCLEOTIDE SEQUENCE</scope>
    <source>
        <strain evidence="4">MP-N11</strain>
    </source>
</reference>
<evidence type="ECO:0000313" key="5">
    <source>
        <dbReference type="Proteomes" id="UP001148786"/>
    </source>
</evidence>
<dbReference type="InterPro" id="IPR057566">
    <property type="entry name" value="TPR_TTI1_N"/>
</dbReference>
<accession>A0A9W8N059</accession>
<name>A0A9W8N059_9AGAR</name>
<dbReference type="InterPro" id="IPR049362">
    <property type="entry name" value="TTI1_rpt"/>
</dbReference>
<dbReference type="InterPro" id="IPR052587">
    <property type="entry name" value="TELO2-interacting_protein_1"/>
</dbReference>
<dbReference type="PANTHER" id="PTHR18460">
    <property type="entry name" value="TEL2 INTERACTING PROTEIN 1 TTI1 FAMILY MEMBER"/>
    <property type="match status" value="1"/>
</dbReference>
<dbReference type="Pfam" id="PF24173">
    <property type="entry name" value="TPR_TTI1_N"/>
    <property type="match status" value="1"/>
</dbReference>
<evidence type="ECO:0000313" key="4">
    <source>
        <dbReference type="EMBL" id="KAJ3516092.1"/>
    </source>
</evidence>
<dbReference type="GO" id="GO:0005737">
    <property type="term" value="C:cytoplasm"/>
    <property type="evidence" value="ECO:0007669"/>
    <property type="project" value="TreeGrafter"/>
</dbReference>
<dbReference type="InterPro" id="IPR057567">
    <property type="entry name" value="TPR_TTI1_C"/>
</dbReference>
<dbReference type="EMBL" id="JANKHO010000068">
    <property type="protein sequence ID" value="KAJ3516092.1"/>
    <property type="molecule type" value="Genomic_DNA"/>
</dbReference>
<dbReference type="Gene3D" id="1.25.10.10">
    <property type="entry name" value="Leucine-rich Repeat Variant"/>
    <property type="match status" value="1"/>
</dbReference>
<evidence type="ECO:0000259" key="3">
    <source>
        <dbReference type="Pfam" id="PF24181"/>
    </source>
</evidence>
<comment type="caution">
    <text evidence="4">The sequence shown here is derived from an EMBL/GenBank/DDBJ whole genome shotgun (WGS) entry which is preliminary data.</text>
</comment>
<protein>
    <recommendedName>
        <fullName evidence="6">TEL2-interacting protein 1</fullName>
    </recommendedName>
</protein>
<dbReference type="SUPFAM" id="SSF48371">
    <property type="entry name" value="ARM repeat"/>
    <property type="match status" value="1"/>
</dbReference>
<evidence type="ECO:0000256" key="1">
    <source>
        <dbReference type="SAM" id="MobiDB-lite"/>
    </source>
</evidence>